<dbReference type="Pfam" id="PF02559">
    <property type="entry name" value="CarD_TRCF_RID"/>
    <property type="match status" value="1"/>
</dbReference>
<evidence type="ECO:0000256" key="1">
    <source>
        <dbReference type="ARBA" id="ARBA00004496"/>
    </source>
</evidence>
<dbReference type="Gene3D" id="2.40.10.170">
    <property type="match status" value="1"/>
</dbReference>
<dbReference type="Pfam" id="PF03461">
    <property type="entry name" value="TRCF"/>
    <property type="match status" value="1"/>
</dbReference>
<dbReference type="InterPro" id="IPR014001">
    <property type="entry name" value="Helicase_ATP-bd"/>
</dbReference>
<proteinExistence type="inferred from homology"/>
<dbReference type="InterPro" id="IPR036101">
    <property type="entry name" value="CarD-like/TRCF_RID_sf"/>
</dbReference>
<dbReference type="InterPro" id="IPR041471">
    <property type="entry name" value="UvrB_inter"/>
</dbReference>
<evidence type="ECO:0000256" key="5">
    <source>
        <dbReference type="ARBA" id="ARBA00022801"/>
    </source>
</evidence>
<dbReference type="SUPFAM" id="SSF141259">
    <property type="entry name" value="CarD-like"/>
    <property type="match status" value="1"/>
</dbReference>
<keyword evidence="5" id="KW-0378">Hydrolase</keyword>
<dbReference type="EMBL" id="UOFZ01000064">
    <property type="protein sequence ID" value="VAX12774.1"/>
    <property type="molecule type" value="Genomic_DNA"/>
</dbReference>
<reference evidence="12" key="1">
    <citation type="submission" date="2018-06" db="EMBL/GenBank/DDBJ databases">
        <authorList>
            <person name="Zhirakovskaya E."/>
        </authorList>
    </citation>
    <scope>NUCLEOTIDE SEQUENCE</scope>
</reference>
<comment type="subcellular location">
    <subcellularLocation>
        <location evidence="1">Cytoplasm</location>
    </subcellularLocation>
</comment>
<evidence type="ECO:0000256" key="3">
    <source>
        <dbReference type="ARBA" id="ARBA00022741"/>
    </source>
</evidence>
<evidence type="ECO:0000256" key="7">
    <source>
        <dbReference type="ARBA" id="ARBA00022840"/>
    </source>
</evidence>
<evidence type="ECO:0000259" key="11">
    <source>
        <dbReference type="PROSITE" id="PS51194"/>
    </source>
</evidence>
<dbReference type="GO" id="GO:0003684">
    <property type="term" value="F:damaged DNA binding"/>
    <property type="evidence" value="ECO:0007669"/>
    <property type="project" value="InterPro"/>
</dbReference>
<dbReference type="InterPro" id="IPR011545">
    <property type="entry name" value="DEAD/DEAH_box_helicase_dom"/>
</dbReference>
<evidence type="ECO:0000256" key="4">
    <source>
        <dbReference type="ARBA" id="ARBA00022763"/>
    </source>
</evidence>
<dbReference type="SMART" id="SM01058">
    <property type="entry name" value="CarD_TRCF"/>
    <property type="match status" value="1"/>
</dbReference>
<keyword evidence="7" id="KW-0067">ATP-binding</keyword>
<accession>A0A3B1BLU6</accession>
<dbReference type="SUPFAM" id="SSF52540">
    <property type="entry name" value="P-loop containing nucleoside triphosphate hydrolases"/>
    <property type="match status" value="4"/>
</dbReference>
<keyword evidence="2" id="KW-0963">Cytoplasm</keyword>
<dbReference type="Gene3D" id="3.90.1150.50">
    <property type="entry name" value="Transcription-repair-coupling factor, D7 domain"/>
    <property type="match status" value="1"/>
</dbReference>
<dbReference type="GO" id="GO:0016787">
    <property type="term" value="F:hydrolase activity"/>
    <property type="evidence" value="ECO:0007669"/>
    <property type="project" value="UniProtKB-KW"/>
</dbReference>
<protein>
    <submittedName>
        <fullName evidence="12">Transcription-repair coupling factor</fullName>
    </submittedName>
</protein>
<dbReference type="PANTHER" id="PTHR47964">
    <property type="entry name" value="ATP-DEPENDENT DNA HELICASE HOMOLOG RECG, CHLOROPLASTIC"/>
    <property type="match status" value="1"/>
</dbReference>
<dbReference type="SMART" id="SM00982">
    <property type="entry name" value="TRCF"/>
    <property type="match status" value="1"/>
</dbReference>
<dbReference type="InterPro" id="IPR027417">
    <property type="entry name" value="P-loop_NTPase"/>
</dbReference>
<dbReference type="GO" id="GO:0005737">
    <property type="term" value="C:cytoplasm"/>
    <property type="evidence" value="ECO:0007669"/>
    <property type="project" value="UniProtKB-SubCell"/>
</dbReference>
<evidence type="ECO:0000259" key="10">
    <source>
        <dbReference type="PROSITE" id="PS51192"/>
    </source>
</evidence>
<keyword evidence="6" id="KW-0347">Helicase</keyword>
<feature type="domain" description="Helicase C-terminal" evidence="11">
    <location>
        <begin position="809"/>
        <end position="968"/>
    </location>
</feature>
<dbReference type="Gene3D" id="3.40.50.11180">
    <property type="match status" value="1"/>
</dbReference>
<dbReference type="Pfam" id="PF00271">
    <property type="entry name" value="Helicase_C"/>
    <property type="match status" value="1"/>
</dbReference>
<dbReference type="InterPro" id="IPR001650">
    <property type="entry name" value="Helicase_C-like"/>
</dbReference>
<dbReference type="InterPro" id="IPR048635">
    <property type="entry name" value="MFD_D3"/>
</dbReference>
<dbReference type="Pfam" id="PF17757">
    <property type="entry name" value="UvrB_inter"/>
    <property type="match status" value="1"/>
</dbReference>
<keyword evidence="4" id="KW-0227">DNA damage</keyword>
<dbReference type="Pfam" id="PF21132">
    <property type="entry name" value="MFD_D3"/>
    <property type="match status" value="1"/>
</dbReference>
<dbReference type="Gene3D" id="3.40.50.11140">
    <property type="match status" value="1"/>
</dbReference>
<dbReference type="FunFam" id="3.40.50.300:FF:000546">
    <property type="entry name" value="Transcription-repair-coupling factor"/>
    <property type="match status" value="1"/>
</dbReference>
<dbReference type="SMART" id="SM00490">
    <property type="entry name" value="HELICc"/>
    <property type="match status" value="1"/>
</dbReference>
<dbReference type="AlphaFoldDB" id="A0A3B1BLU6"/>
<dbReference type="Gene3D" id="3.40.50.300">
    <property type="entry name" value="P-loop containing nucleotide triphosphate hydrolases"/>
    <property type="match status" value="2"/>
</dbReference>
<dbReference type="PROSITE" id="PS51194">
    <property type="entry name" value="HELICASE_CTER"/>
    <property type="match status" value="1"/>
</dbReference>
<dbReference type="Gene3D" id="3.30.2060.10">
    <property type="entry name" value="Penicillin-binding protein 1b domain"/>
    <property type="match status" value="1"/>
</dbReference>
<dbReference type="PANTHER" id="PTHR47964:SF1">
    <property type="entry name" value="ATP-DEPENDENT DNA HELICASE HOMOLOG RECG, CHLOROPLASTIC"/>
    <property type="match status" value="1"/>
</dbReference>
<dbReference type="HAMAP" id="MF_00969">
    <property type="entry name" value="TRCF"/>
    <property type="match status" value="1"/>
</dbReference>
<name>A0A3B1BLU6_9ZZZZ</name>
<keyword evidence="8" id="KW-0238">DNA-binding</keyword>
<dbReference type="Pfam" id="PF00270">
    <property type="entry name" value="DEAD"/>
    <property type="match status" value="1"/>
</dbReference>
<dbReference type="InterPro" id="IPR037235">
    <property type="entry name" value="TRCF-like_C_D7"/>
</dbReference>
<organism evidence="12">
    <name type="scientific">hydrothermal vent metagenome</name>
    <dbReference type="NCBI Taxonomy" id="652676"/>
    <lineage>
        <taxon>unclassified sequences</taxon>
        <taxon>metagenomes</taxon>
        <taxon>ecological metagenomes</taxon>
    </lineage>
</organism>
<keyword evidence="3" id="KW-0547">Nucleotide-binding</keyword>
<dbReference type="GO" id="GO:0005524">
    <property type="term" value="F:ATP binding"/>
    <property type="evidence" value="ECO:0007669"/>
    <property type="project" value="UniProtKB-KW"/>
</dbReference>
<dbReference type="InterPro" id="IPR003711">
    <property type="entry name" value="CarD-like/TRCF_RID"/>
</dbReference>
<gene>
    <name evidence="12" type="ORF">MNBD_GAMMA24-1764</name>
</gene>
<dbReference type="InterPro" id="IPR005118">
    <property type="entry name" value="TRCF_C"/>
</dbReference>
<dbReference type="NCBIfam" id="TIGR00580">
    <property type="entry name" value="mfd"/>
    <property type="match status" value="1"/>
</dbReference>
<evidence type="ECO:0000256" key="6">
    <source>
        <dbReference type="ARBA" id="ARBA00022806"/>
    </source>
</evidence>
<sequence length="1158" mass="130808">MSDPELLSPLTPPAPLTAGHVSRWGQLYGSSFALLIAQMAQQHAGPLVIITADAASAQRLEYAIRFFLGKNPVPMLSFPDRETLPWDHFSPHQDITSERLASLYQLPDLDKGILIVPTPTLMHRLPPRHYLDGHALLLETGQKLDLEGMRLRLEASGYNCVSTVMEHGEFAVRGSLLDLYPMGSREAYRIELFDDEIESIRMFDPETQRSADKVNQIRLLPARECPLNKDGISHFRQAFRAKFTGNAHNCPLYRDISNGMATPGIEYYLPLFFEQTATLFDYLPDNTLLLNLENIEAAAETFWDEIGERHEQMRHDTERPLLSAAEVFLPVNEVFAAFKRYPRIELQQFKLLPETPASGSLQFATSAPPELHLDVRADQPASALKNFLAEFKGRVLFAAETSGRREYLLELLHSYDLYPASVDGWSDFLAADNPLAITVAPLEQGLLLSNPALMVIAEPQLFGARVMQRRRRKKSSRDIDSIIRNLAELTVGAPVVHEEHGVGRYLGLQTLDIANQTTEFLSLEYAANDKLYVPVSSLHLISRYTGADPEHAPLHRLGSGQWERAKRRANERVRDVAAELLDIYARREARSGFSYPLDETQYRAFSASFPFEETPDQQTSIDKVLENMRSDKPMDHLVCGDVGFGKTEVAMRAAFVAVQAGRQVAVLVPTTLLTRQHMENFRDRFADWPVRIESLSRFNSAKEQKQILTDLETGQIDIIIGTHKLLQKDLKYKNLGLVIIDEEHRFGVRQKETFKAMRAEVDILTLTATPIPRTLNMAMSGLRDLSIIATPPARRLAIKTFVSEWKPAQIKEACLRELKRGGQVYFLHNDVQTIEKQVSTLQQLLPEADIRHAHGQMRERELEQVMSDFYHQRFNILVCTTIIETGIDIPSANTIIMNRADRFGLAQLYQLRGRVGRSHHRAYAYLIIPPRKSISADARKRLEAIESIETLGTGFTLASHDMEIRGAGELLGDEQSGQMIEIGFSLYSELLERAVKALKEGKEPELDKPLFHGAEIDLHTPALIPEDYLPDIHERLIMYKRIASAADKDTLRELQVEMIDRFGLLPEAAKTLFSVTELKLRATQTGIKKIDLADGGGRILFVEQPDIDPMTIIKLIQGQPDRYKLDGSDKLRIIRELPDTEARLNAANHLLDRLQTTA</sequence>
<dbReference type="GO" id="GO:0006281">
    <property type="term" value="P:DNA repair"/>
    <property type="evidence" value="ECO:0007669"/>
    <property type="project" value="UniProtKB-KW"/>
</dbReference>
<keyword evidence="9" id="KW-0234">DNA repair</keyword>
<dbReference type="InterPro" id="IPR047112">
    <property type="entry name" value="RecG/Mfd"/>
</dbReference>
<dbReference type="CDD" id="cd17991">
    <property type="entry name" value="DEXHc_TRCF"/>
    <property type="match status" value="1"/>
</dbReference>
<evidence type="ECO:0000256" key="2">
    <source>
        <dbReference type="ARBA" id="ARBA00022490"/>
    </source>
</evidence>
<dbReference type="GO" id="GO:0003678">
    <property type="term" value="F:DNA helicase activity"/>
    <property type="evidence" value="ECO:0007669"/>
    <property type="project" value="TreeGrafter"/>
</dbReference>
<dbReference type="PROSITE" id="PS51192">
    <property type="entry name" value="HELICASE_ATP_BIND_1"/>
    <property type="match status" value="1"/>
</dbReference>
<evidence type="ECO:0000256" key="9">
    <source>
        <dbReference type="ARBA" id="ARBA00023204"/>
    </source>
</evidence>
<feature type="domain" description="Helicase ATP-binding" evidence="10">
    <location>
        <begin position="627"/>
        <end position="788"/>
    </location>
</feature>
<evidence type="ECO:0000256" key="8">
    <source>
        <dbReference type="ARBA" id="ARBA00023125"/>
    </source>
</evidence>
<dbReference type="InterPro" id="IPR004576">
    <property type="entry name" value="Mfd"/>
</dbReference>
<dbReference type="SMART" id="SM00487">
    <property type="entry name" value="DEXDc"/>
    <property type="match status" value="1"/>
</dbReference>
<evidence type="ECO:0000313" key="12">
    <source>
        <dbReference type="EMBL" id="VAX12774.1"/>
    </source>
</evidence>
<dbReference type="NCBIfam" id="NF007966">
    <property type="entry name" value="PRK10689.1"/>
    <property type="match status" value="1"/>
</dbReference>
<dbReference type="FunFam" id="3.40.50.300:FF:000300">
    <property type="entry name" value="Transcription-repair-coupling factor"/>
    <property type="match status" value="1"/>
</dbReference>
<dbReference type="SUPFAM" id="SSF143517">
    <property type="entry name" value="TRCF domain-like"/>
    <property type="match status" value="1"/>
</dbReference>